<keyword evidence="2" id="KW-1185">Reference proteome</keyword>
<protein>
    <submittedName>
        <fullName evidence="1">Uncharacterized protein</fullName>
    </submittedName>
</protein>
<dbReference type="EMBL" id="JAOPJF010000051">
    <property type="protein sequence ID" value="KAK1142329.1"/>
    <property type="molecule type" value="Genomic_DNA"/>
</dbReference>
<evidence type="ECO:0000313" key="2">
    <source>
        <dbReference type="Proteomes" id="UP001177260"/>
    </source>
</evidence>
<proteinExistence type="predicted"/>
<reference evidence="1 2" key="1">
    <citation type="journal article" date="2023" name="ACS Omega">
        <title>Identification of the Neoaspergillic Acid Biosynthesis Gene Cluster by Establishing an In Vitro CRISPR-Ribonucleoprotein Genetic System in Aspergillus melleus.</title>
        <authorList>
            <person name="Yuan B."/>
            <person name="Grau M.F."/>
            <person name="Murata R.M."/>
            <person name="Torok T."/>
            <person name="Venkateswaran K."/>
            <person name="Stajich J.E."/>
            <person name="Wang C.C.C."/>
        </authorList>
    </citation>
    <scope>NUCLEOTIDE SEQUENCE [LARGE SCALE GENOMIC DNA]</scope>
    <source>
        <strain evidence="1 2">IMV 1140</strain>
    </source>
</reference>
<accession>A0ACC3AXA9</accession>
<sequence>MTISSLPSYPSKTIPKGAWDTHHHIFEPDIFPFASGRHFTPARASLSDLQAFEKSLGVQNVCIAHGLSYGPDCSSLLYFLEQFNAPAHDPKAEKEEHDRSRPIQARGICVLDINTVTDDVLDAYHAAGIRSVRIDFFREKAMHDVEVQKRLIKTTGARLENWWRSRRAREDGCTKQGHNDNGTGKWSIQIQQPHLEHWPHLRASITRSPLPVVVDHFALVPGSSHRFGDGSTCIQDARHLRSEERDGLEALRELLRGGNLWMKLSAPYRCSNLAPGYEDLQWLVRFLVNSNPERVLWGSDWPHTQRHEDRVGKSASQEEAFLQVDDKAWAEALSRWVSQREWELMWVGNPRVLYDYDDEGV</sequence>
<organism evidence="1 2">
    <name type="scientific">Aspergillus melleus</name>
    <dbReference type="NCBI Taxonomy" id="138277"/>
    <lineage>
        <taxon>Eukaryota</taxon>
        <taxon>Fungi</taxon>
        <taxon>Dikarya</taxon>
        <taxon>Ascomycota</taxon>
        <taxon>Pezizomycotina</taxon>
        <taxon>Eurotiomycetes</taxon>
        <taxon>Eurotiomycetidae</taxon>
        <taxon>Eurotiales</taxon>
        <taxon>Aspergillaceae</taxon>
        <taxon>Aspergillus</taxon>
        <taxon>Aspergillus subgen. Circumdati</taxon>
    </lineage>
</organism>
<comment type="caution">
    <text evidence="1">The sequence shown here is derived from an EMBL/GenBank/DDBJ whole genome shotgun (WGS) entry which is preliminary data.</text>
</comment>
<dbReference type="Proteomes" id="UP001177260">
    <property type="component" value="Unassembled WGS sequence"/>
</dbReference>
<name>A0ACC3AXA9_9EURO</name>
<gene>
    <name evidence="1" type="ORF">N8T08_007880</name>
</gene>
<evidence type="ECO:0000313" key="1">
    <source>
        <dbReference type="EMBL" id="KAK1142329.1"/>
    </source>
</evidence>